<dbReference type="Proteomes" id="UP000024635">
    <property type="component" value="Unassembled WGS sequence"/>
</dbReference>
<accession>A0A016URF6</accession>
<reference evidence="2" key="1">
    <citation type="journal article" date="2015" name="Nat. Genet.">
        <title>The genome and transcriptome of the zoonotic hookworm Ancylostoma ceylanicum identify infection-specific gene families.</title>
        <authorList>
            <person name="Schwarz E.M."/>
            <person name="Hu Y."/>
            <person name="Antoshechkin I."/>
            <person name="Miller M.M."/>
            <person name="Sternberg P.W."/>
            <person name="Aroian R.V."/>
        </authorList>
    </citation>
    <scope>NUCLEOTIDE SEQUENCE</scope>
    <source>
        <strain evidence="2">HY135</strain>
    </source>
</reference>
<comment type="caution">
    <text evidence="1">The sequence shown here is derived from an EMBL/GenBank/DDBJ whole genome shotgun (WGS) entry which is preliminary data.</text>
</comment>
<evidence type="ECO:0000313" key="1">
    <source>
        <dbReference type="EMBL" id="EYC17496.1"/>
    </source>
</evidence>
<name>A0A016URF6_9BILA</name>
<organism evidence="1 2">
    <name type="scientific">Ancylostoma ceylanicum</name>
    <dbReference type="NCBI Taxonomy" id="53326"/>
    <lineage>
        <taxon>Eukaryota</taxon>
        <taxon>Metazoa</taxon>
        <taxon>Ecdysozoa</taxon>
        <taxon>Nematoda</taxon>
        <taxon>Chromadorea</taxon>
        <taxon>Rhabditida</taxon>
        <taxon>Rhabditina</taxon>
        <taxon>Rhabditomorpha</taxon>
        <taxon>Strongyloidea</taxon>
        <taxon>Ancylostomatidae</taxon>
        <taxon>Ancylostomatinae</taxon>
        <taxon>Ancylostoma</taxon>
    </lineage>
</organism>
<dbReference type="AlphaFoldDB" id="A0A016URF6"/>
<sequence length="147" mass="16671">MRRKPQIYIEERVKTLLILPSGFRSYARIVKLSEEVEVLLNDNLEEVVVDLCGREKLKMCIFVSPAADHPYDQNDWMGFVARLAFFLRHGTKVVALRGPRGDMAWDINRQKTEAFNIVCDLAPPIKANVITMLSTVTHLAEPSANMG</sequence>
<dbReference type="EMBL" id="JARK01001366">
    <property type="protein sequence ID" value="EYC17496.1"/>
    <property type="molecule type" value="Genomic_DNA"/>
</dbReference>
<dbReference type="OrthoDB" id="10541558at2759"/>
<gene>
    <name evidence="1" type="primary">Acey_s0030.g2088</name>
    <name evidence="1" type="ORF">Y032_0030g2088</name>
</gene>
<evidence type="ECO:0000313" key="2">
    <source>
        <dbReference type="Proteomes" id="UP000024635"/>
    </source>
</evidence>
<keyword evidence="2" id="KW-1185">Reference proteome</keyword>
<protein>
    <submittedName>
        <fullName evidence="1">Uncharacterized protein</fullName>
    </submittedName>
</protein>
<proteinExistence type="predicted"/>